<gene>
    <name evidence="1" type="ORF">GLYMA_06G304000</name>
</gene>
<dbReference type="AlphaFoldDB" id="A0A0R0JMS8"/>
<proteinExistence type="predicted"/>
<dbReference type="EnsemblPlants" id="KRH56108">
    <property type="protein sequence ID" value="KRH56108"/>
    <property type="gene ID" value="GLYMA_06G304000"/>
</dbReference>
<evidence type="ECO:0000313" key="2">
    <source>
        <dbReference type="EnsemblPlants" id="KRH56108"/>
    </source>
</evidence>
<reference evidence="1" key="3">
    <citation type="submission" date="2018-07" db="EMBL/GenBank/DDBJ databases">
        <title>WGS assembly of Glycine max.</title>
        <authorList>
            <person name="Schmutz J."/>
            <person name="Cannon S."/>
            <person name="Schlueter J."/>
            <person name="Ma J."/>
            <person name="Mitros T."/>
            <person name="Nelson W."/>
            <person name="Hyten D."/>
            <person name="Song Q."/>
            <person name="Thelen J."/>
            <person name="Cheng J."/>
            <person name="Xu D."/>
            <person name="Hellsten U."/>
            <person name="May G."/>
            <person name="Yu Y."/>
            <person name="Sakurai T."/>
            <person name="Umezawa T."/>
            <person name="Bhattacharyya M."/>
            <person name="Sandhu D."/>
            <person name="Valliyodan B."/>
            <person name="Lindquist E."/>
            <person name="Peto M."/>
            <person name="Grant D."/>
            <person name="Shu S."/>
            <person name="Goodstein D."/>
            <person name="Barry K."/>
            <person name="Futrell-Griggs M."/>
            <person name="Abernathy B."/>
            <person name="Du J."/>
            <person name="Tian Z."/>
            <person name="Zhu L."/>
            <person name="Gill N."/>
            <person name="Joshi T."/>
            <person name="Libault M."/>
            <person name="Sethuraman A."/>
            <person name="Zhang X."/>
            <person name="Shinozaki K."/>
            <person name="Nguyen H."/>
            <person name="Wing R."/>
            <person name="Cregan P."/>
            <person name="Specht J."/>
            <person name="Grimwood J."/>
            <person name="Rokhsar D."/>
            <person name="Stacey G."/>
            <person name="Shoemaker R."/>
            <person name="Jackson S."/>
        </authorList>
    </citation>
    <scope>NUCLEOTIDE SEQUENCE</scope>
    <source>
        <tissue evidence="1">Callus</tissue>
    </source>
</reference>
<accession>A0A0R0JMS8</accession>
<dbReference type="InParanoid" id="A0A0R0JMS8"/>
<reference evidence="2" key="2">
    <citation type="submission" date="2018-02" db="UniProtKB">
        <authorList>
            <consortium name="EnsemblPlants"/>
        </authorList>
    </citation>
    <scope>IDENTIFICATION</scope>
    <source>
        <strain evidence="2">Williams 82</strain>
    </source>
</reference>
<keyword evidence="3" id="KW-1185">Reference proteome</keyword>
<dbReference type="Gramene" id="KRH56108">
    <property type="protein sequence ID" value="KRH56108"/>
    <property type="gene ID" value="GLYMA_06G304000"/>
</dbReference>
<evidence type="ECO:0000313" key="1">
    <source>
        <dbReference type="EMBL" id="KRH56108.1"/>
    </source>
</evidence>
<dbReference type="Proteomes" id="UP000008827">
    <property type="component" value="Chromosome 6"/>
</dbReference>
<dbReference type="EMBL" id="CM000839">
    <property type="protein sequence ID" value="KRH56108.1"/>
    <property type="molecule type" value="Genomic_DNA"/>
</dbReference>
<protein>
    <submittedName>
        <fullName evidence="1 2">Uncharacterized protein</fullName>
    </submittedName>
</protein>
<sequence length="61" mass="7227">MSKEIVGKVAWAIISWHENVRKKTDHVIHSRTSQSPSVFSKLFRVFNRRMILESREQTLKC</sequence>
<evidence type="ECO:0000313" key="3">
    <source>
        <dbReference type="Proteomes" id="UP000008827"/>
    </source>
</evidence>
<reference evidence="1 2" key="1">
    <citation type="journal article" date="2010" name="Nature">
        <title>Genome sequence of the palaeopolyploid soybean.</title>
        <authorList>
            <person name="Schmutz J."/>
            <person name="Cannon S.B."/>
            <person name="Schlueter J."/>
            <person name="Ma J."/>
            <person name="Mitros T."/>
            <person name="Nelson W."/>
            <person name="Hyten D.L."/>
            <person name="Song Q."/>
            <person name="Thelen J.J."/>
            <person name="Cheng J."/>
            <person name="Xu D."/>
            <person name="Hellsten U."/>
            <person name="May G.D."/>
            <person name="Yu Y."/>
            <person name="Sakurai T."/>
            <person name="Umezawa T."/>
            <person name="Bhattacharyya M.K."/>
            <person name="Sandhu D."/>
            <person name="Valliyodan B."/>
            <person name="Lindquist E."/>
            <person name="Peto M."/>
            <person name="Grant D."/>
            <person name="Shu S."/>
            <person name="Goodstein D."/>
            <person name="Barry K."/>
            <person name="Futrell-Griggs M."/>
            <person name="Abernathy B."/>
            <person name="Du J."/>
            <person name="Tian Z."/>
            <person name="Zhu L."/>
            <person name="Gill N."/>
            <person name="Joshi T."/>
            <person name="Libault M."/>
            <person name="Sethuraman A."/>
            <person name="Zhang X.-C."/>
            <person name="Shinozaki K."/>
            <person name="Nguyen H.T."/>
            <person name="Wing R.A."/>
            <person name="Cregan P."/>
            <person name="Specht J."/>
            <person name="Grimwood J."/>
            <person name="Rokhsar D."/>
            <person name="Stacey G."/>
            <person name="Shoemaker R.C."/>
            <person name="Jackson S.A."/>
        </authorList>
    </citation>
    <scope>NUCLEOTIDE SEQUENCE</scope>
    <source>
        <strain evidence="2">cv. Williams 82</strain>
        <tissue evidence="1">Callus</tissue>
    </source>
</reference>
<organism evidence="1">
    <name type="scientific">Glycine max</name>
    <name type="common">Soybean</name>
    <name type="synonym">Glycine hispida</name>
    <dbReference type="NCBI Taxonomy" id="3847"/>
    <lineage>
        <taxon>Eukaryota</taxon>
        <taxon>Viridiplantae</taxon>
        <taxon>Streptophyta</taxon>
        <taxon>Embryophyta</taxon>
        <taxon>Tracheophyta</taxon>
        <taxon>Spermatophyta</taxon>
        <taxon>Magnoliopsida</taxon>
        <taxon>eudicotyledons</taxon>
        <taxon>Gunneridae</taxon>
        <taxon>Pentapetalae</taxon>
        <taxon>rosids</taxon>
        <taxon>fabids</taxon>
        <taxon>Fabales</taxon>
        <taxon>Fabaceae</taxon>
        <taxon>Papilionoideae</taxon>
        <taxon>50 kb inversion clade</taxon>
        <taxon>NPAAA clade</taxon>
        <taxon>indigoferoid/millettioid clade</taxon>
        <taxon>Phaseoleae</taxon>
        <taxon>Glycine</taxon>
        <taxon>Glycine subgen. Soja</taxon>
    </lineage>
</organism>
<name>A0A0R0JMS8_SOYBN</name>